<proteinExistence type="predicted"/>
<name>A0A6J5M156_9CAUD</name>
<gene>
    <name evidence="1" type="ORF">UFOVP395_26</name>
</gene>
<protein>
    <submittedName>
        <fullName evidence="1">Uncharacterized protein</fullName>
    </submittedName>
</protein>
<organism evidence="1">
    <name type="scientific">uncultured Caudovirales phage</name>
    <dbReference type="NCBI Taxonomy" id="2100421"/>
    <lineage>
        <taxon>Viruses</taxon>
        <taxon>Duplodnaviria</taxon>
        <taxon>Heunggongvirae</taxon>
        <taxon>Uroviricota</taxon>
        <taxon>Caudoviricetes</taxon>
        <taxon>Peduoviridae</taxon>
        <taxon>Maltschvirus</taxon>
        <taxon>Maltschvirus maltsch</taxon>
    </lineage>
</organism>
<reference evidence="1" key="1">
    <citation type="submission" date="2020-04" db="EMBL/GenBank/DDBJ databases">
        <authorList>
            <person name="Chiriac C."/>
            <person name="Salcher M."/>
            <person name="Ghai R."/>
            <person name="Kavagutti S V."/>
        </authorList>
    </citation>
    <scope>NUCLEOTIDE SEQUENCE</scope>
</reference>
<accession>A0A6J5M156</accession>
<sequence length="131" mass="15521">MKVYLAKFQIGDRVAYKIGHTKYFNSINRFQDRQYDVFDEISVLRDINIQHESAVTARLVASAVEATLQCVYPKNFRLEVHFHTEENYFNKLSGITEMFVLTEQQSEDMLVELFQRVATKLFWVMREKTNV</sequence>
<dbReference type="EMBL" id="LR796380">
    <property type="protein sequence ID" value="CAB4140468.1"/>
    <property type="molecule type" value="Genomic_DNA"/>
</dbReference>
<evidence type="ECO:0000313" key="1">
    <source>
        <dbReference type="EMBL" id="CAB4140468.1"/>
    </source>
</evidence>